<feature type="region of interest" description="Disordered" evidence="1">
    <location>
        <begin position="115"/>
        <end position="138"/>
    </location>
</feature>
<protein>
    <recommendedName>
        <fullName evidence="3">Cytochrome c-type biogenesis protein H Ig-like domain-containing protein</fullName>
    </recommendedName>
</protein>
<reference evidence="4 5" key="1">
    <citation type="submission" date="2021-02" db="EMBL/GenBank/DDBJ databases">
        <authorList>
            <person name="Han P."/>
        </authorList>
    </citation>
    <scope>NUCLEOTIDE SEQUENCE [LARGE SCALE GENOMIC DNA]</scope>
    <source>
        <strain evidence="4">Candidatus Nitrospira sp. ZN2</strain>
    </source>
</reference>
<dbReference type="EMBL" id="CAJNBJ010000017">
    <property type="protein sequence ID" value="CAE6765649.1"/>
    <property type="molecule type" value="Genomic_DNA"/>
</dbReference>
<keyword evidence="2" id="KW-1133">Transmembrane helix</keyword>
<dbReference type="RefSeq" id="WP_213042915.1">
    <property type="nucleotide sequence ID" value="NZ_CAJNBJ010000017.1"/>
</dbReference>
<accession>A0ABM8RQA4</accession>
<evidence type="ECO:0000256" key="2">
    <source>
        <dbReference type="SAM" id="Phobius"/>
    </source>
</evidence>
<name>A0ABM8RQA4_9BACT</name>
<evidence type="ECO:0000313" key="4">
    <source>
        <dbReference type="EMBL" id="CAE6765649.1"/>
    </source>
</evidence>
<dbReference type="Proteomes" id="UP000675880">
    <property type="component" value="Unassembled WGS sequence"/>
</dbReference>
<feature type="domain" description="Cytochrome c-type biogenesis protein H Ig-like" evidence="3">
    <location>
        <begin position="41"/>
        <end position="147"/>
    </location>
</feature>
<keyword evidence="2" id="KW-0812">Transmembrane</keyword>
<evidence type="ECO:0000259" key="3">
    <source>
        <dbReference type="Pfam" id="PF23892"/>
    </source>
</evidence>
<keyword evidence="5" id="KW-1185">Reference proteome</keyword>
<dbReference type="InterPro" id="IPR056412">
    <property type="entry name" value="Ig_CycH"/>
</dbReference>
<dbReference type="Pfam" id="PF23892">
    <property type="entry name" value="Ig_CycH"/>
    <property type="match status" value="1"/>
</dbReference>
<evidence type="ECO:0000313" key="5">
    <source>
        <dbReference type="Proteomes" id="UP000675880"/>
    </source>
</evidence>
<comment type="caution">
    <text evidence="4">The sequence shown here is derived from an EMBL/GenBank/DDBJ whole genome shotgun (WGS) entry which is preliminary data.</text>
</comment>
<organism evidence="4 5">
    <name type="scientific">Nitrospira defluvii</name>
    <dbReference type="NCBI Taxonomy" id="330214"/>
    <lineage>
        <taxon>Bacteria</taxon>
        <taxon>Pseudomonadati</taxon>
        <taxon>Nitrospirota</taxon>
        <taxon>Nitrospiria</taxon>
        <taxon>Nitrospirales</taxon>
        <taxon>Nitrospiraceae</taxon>
        <taxon>Nitrospira</taxon>
    </lineage>
</organism>
<feature type="transmembrane region" description="Helical" evidence="2">
    <location>
        <begin position="9"/>
        <end position="27"/>
    </location>
</feature>
<proteinExistence type="predicted"/>
<evidence type="ECO:0000256" key="1">
    <source>
        <dbReference type="SAM" id="MobiDB-lite"/>
    </source>
</evidence>
<sequence length="150" mass="15815">MAGYTGRSLAMAGGIIGVAALAAYFGVAHIGEPDQGGGSIAGQVQIAPNLVDQVKPTDVLFVIVRRPTGPPRPIAAKRFDGPKFPVQFEITNEDVMVKGSELKGMVDVIARLDRDGQAGQPQPGDMEGRYAKNPTLPGGRDLTITIDKVY</sequence>
<keyword evidence="2" id="KW-0472">Membrane</keyword>
<gene>
    <name evidence="4" type="ORF">NSPZN2_40027</name>
</gene>